<dbReference type="GO" id="GO:0005975">
    <property type="term" value="P:carbohydrate metabolic process"/>
    <property type="evidence" value="ECO:0007669"/>
    <property type="project" value="InterPro"/>
</dbReference>
<name>A0A7W5FDC3_9ACTN</name>
<evidence type="ECO:0000313" key="5">
    <source>
        <dbReference type="Proteomes" id="UP000590749"/>
    </source>
</evidence>
<evidence type="ECO:0000256" key="2">
    <source>
        <dbReference type="ARBA" id="ARBA00023277"/>
    </source>
</evidence>
<dbReference type="Pfam" id="PF03065">
    <property type="entry name" value="Glyco_hydro_57"/>
    <property type="match status" value="1"/>
</dbReference>
<reference evidence="4 5" key="1">
    <citation type="submission" date="2020-08" db="EMBL/GenBank/DDBJ databases">
        <title>Genomic Encyclopedia of Type Strains, Phase III (KMG-III): the genomes of soil and plant-associated and newly described type strains.</title>
        <authorList>
            <person name="Whitman W."/>
        </authorList>
    </citation>
    <scope>NUCLEOTIDE SEQUENCE [LARGE SCALE GENOMIC DNA]</scope>
    <source>
        <strain evidence="4 5">CECT 3287</strain>
    </source>
</reference>
<organism evidence="4 5">
    <name type="scientific">Actinoplanes campanulatus</name>
    <dbReference type="NCBI Taxonomy" id="113559"/>
    <lineage>
        <taxon>Bacteria</taxon>
        <taxon>Bacillati</taxon>
        <taxon>Actinomycetota</taxon>
        <taxon>Actinomycetes</taxon>
        <taxon>Micromonosporales</taxon>
        <taxon>Micromonosporaceae</taxon>
        <taxon>Actinoplanes</taxon>
    </lineage>
</organism>
<sequence>MTAAPIAFVHHANQFLITDGYADRDGISTIAAGYDAVLSLHVELGVPASLHMSGPVLEAIAWHRPALLARLRQHLASGVVTLIGGTYGENVMPLASPRHNRRQLRAFHELAEDLLEVPRRRLKTAWVPERVWATASCAPPLRDAAATGVRYQRVLLDDRLSHPLREGRYPGSAREAFDADGPYRWHSDGFPASVHGRLHRPSLRPYRIAEGQGLVAVPIASHLRYLVPPHDPGHLRLLTELGEDAQQAPEGSLLVFADDLERVAGVAGWEQGLERYARFLRWLTHSHAVRPVALDDWCGRIDPAPELPVEAGTYYELAHQHGAGENYARWADDPRWRPHADRLDHVEATLEQAENDGADPTLCALAERLVLLGRHETAWQDPGTEGGRSPAPWARATAVHAADALPVLAAARWAADPSPHGPRVLVTDVDEDGGEEVVLSSDRLFAVLSPRHGGRLSLLVRRDTHTSAAPCAVMLVGNPADHWNFQAELHQHMRTPPNHPGALAVLGTETHRHELGRVTVTPAAAVVELIDVEPGPDRGLTKQMLLTADGTALVVCVRRSGLPGELRTTVALSPDYPGLLRAGRRHTSLRQGRTWWGASTPMIDAWVAHDPAEHTGQLVATSPATGHALVGAVDGCGRHLHLVLGTGPVDDSTGAAHIAAADARLHAAAPAGQTTTMPATVGAG</sequence>
<dbReference type="AlphaFoldDB" id="A0A7W5FDC3"/>
<protein>
    <recommendedName>
        <fullName evidence="3">Glycoside hydrolase family 57 N-terminal domain-containing protein</fullName>
    </recommendedName>
</protein>
<comment type="similarity">
    <text evidence="1">Belongs to the glycosyl hydrolase 57 family.</text>
</comment>
<dbReference type="InterPro" id="IPR004300">
    <property type="entry name" value="Glyco_hydro_57_N"/>
</dbReference>
<dbReference type="Gene3D" id="3.20.110.20">
    <property type="match status" value="1"/>
</dbReference>
<comment type="caution">
    <text evidence="4">The sequence shown here is derived from an EMBL/GenBank/DDBJ whole genome shotgun (WGS) entry which is preliminary data.</text>
</comment>
<dbReference type="RefSeq" id="WP_183218594.1">
    <property type="nucleotide sequence ID" value="NZ_BMPW01000008.1"/>
</dbReference>
<dbReference type="Proteomes" id="UP000590749">
    <property type="component" value="Unassembled WGS sequence"/>
</dbReference>
<accession>A0A7W5FDC3</accession>
<evidence type="ECO:0000313" key="4">
    <source>
        <dbReference type="EMBL" id="MBB3094299.1"/>
    </source>
</evidence>
<dbReference type="EMBL" id="JACHXF010000003">
    <property type="protein sequence ID" value="MBB3094299.1"/>
    <property type="molecule type" value="Genomic_DNA"/>
</dbReference>
<keyword evidence="5" id="KW-1185">Reference proteome</keyword>
<proteinExistence type="inferred from homology"/>
<dbReference type="GO" id="GO:0003824">
    <property type="term" value="F:catalytic activity"/>
    <property type="evidence" value="ECO:0007669"/>
    <property type="project" value="InterPro"/>
</dbReference>
<dbReference type="SUPFAM" id="SSF88713">
    <property type="entry name" value="Glycoside hydrolase/deacetylase"/>
    <property type="match status" value="1"/>
</dbReference>
<feature type="domain" description="Glycoside hydrolase family 57 N-terminal" evidence="3">
    <location>
        <begin position="46"/>
        <end position="284"/>
    </location>
</feature>
<gene>
    <name evidence="4" type="ORF">FHR83_001951</name>
</gene>
<dbReference type="InterPro" id="IPR011330">
    <property type="entry name" value="Glyco_hydro/deAcase_b/a-brl"/>
</dbReference>
<evidence type="ECO:0000259" key="3">
    <source>
        <dbReference type="Pfam" id="PF03065"/>
    </source>
</evidence>
<keyword evidence="2" id="KW-0119">Carbohydrate metabolism</keyword>
<evidence type="ECO:0000256" key="1">
    <source>
        <dbReference type="ARBA" id="ARBA00006821"/>
    </source>
</evidence>